<organism evidence="5 6">
    <name type="scientific">Anopheles quadriannulatus</name>
    <name type="common">Mosquito</name>
    <dbReference type="NCBI Taxonomy" id="34691"/>
    <lineage>
        <taxon>Eukaryota</taxon>
        <taxon>Metazoa</taxon>
        <taxon>Ecdysozoa</taxon>
        <taxon>Arthropoda</taxon>
        <taxon>Hexapoda</taxon>
        <taxon>Insecta</taxon>
        <taxon>Pterygota</taxon>
        <taxon>Neoptera</taxon>
        <taxon>Endopterygota</taxon>
        <taxon>Diptera</taxon>
        <taxon>Nematocera</taxon>
        <taxon>Culicoidea</taxon>
        <taxon>Culicidae</taxon>
        <taxon>Anophelinae</taxon>
        <taxon>Anopheles</taxon>
    </lineage>
</organism>
<name>A0A182X7X9_ANOQN</name>
<dbReference type="GO" id="GO:0006886">
    <property type="term" value="P:intracellular protein transport"/>
    <property type="evidence" value="ECO:0007669"/>
    <property type="project" value="InterPro"/>
</dbReference>
<dbReference type="InterPro" id="IPR014018">
    <property type="entry name" value="SecA_motor_DEAD"/>
</dbReference>
<evidence type="ECO:0000313" key="5">
    <source>
        <dbReference type="EnsemblMetazoa" id="AQUA005915-PA"/>
    </source>
</evidence>
<evidence type="ECO:0000259" key="4">
    <source>
        <dbReference type="PROSITE" id="PS51196"/>
    </source>
</evidence>
<dbReference type="SMART" id="SM00957">
    <property type="entry name" value="SecA_DEAD"/>
    <property type="match status" value="1"/>
</dbReference>
<dbReference type="GO" id="GO:0017038">
    <property type="term" value="P:protein import"/>
    <property type="evidence" value="ECO:0007669"/>
    <property type="project" value="InterPro"/>
</dbReference>
<dbReference type="EnsemblMetazoa" id="AQUA005915-RA">
    <property type="protein sequence ID" value="AQUA005915-PA"/>
    <property type="gene ID" value="AQUA005915"/>
</dbReference>
<dbReference type="GO" id="GO:0006605">
    <property type="term" value="P:protein targeting"/>
    <property type="evidence" value="ECO:0007669"/>
    <property type="project" value="InterPro"/>
</dbReference>
<keyword evidence="6" id="KW-1185">Reference proteome</keyword>
<dbReference type="InterPro" id="IPR014001">
    <property type="entry name" value="Helicase_ATP-bd"/>
</dbReference>
<dbReference type="AlphaFoldDB" id="A0A182X7X9"/>
<dbReference type="GO" id="GO:0016020">
    <property type="term" value="C:membrane"/>
    <property type="evidence" value="ECO:0007669"/>
    <property type="project" value="InterPro"/>
</dbReference>
<proteinExistence type="predicted"/>
<dbReference type="VEuPathDB" id="VectorBase:AQUA005915"/>
<dbReference type="InterPro" id="IPR011115">
    <property type="entry name" value="SecA_DEAD"/>
</dbReference>
<evidence type="ECO:0000313" key="6">
    <source>
        <dbReference type="Proteomes" id="UP000076407"/>
    </source>
</evidence>
<dbReference type="Proteomes" id="UP000076407">
    <property type="component" value="Unassembled WGS sequence"/>
</dbReference>
<dbReference type="PROSITE" id="PS51192">
    <property type="entry name" value="HELICASE_ATP_BIND_1"/>
    <property type="match status" value="1"/>
</dbReference>
<dbReference type="STRING" id="34691.A0A182X7X9"/>
<reference evidence="5" key="1">
    <citation type="submission" date="2020-05" db="UniProtKB">
        <authorList>
            <consortium name="EnsemblMetazoa"/>
        </authorList>
    </citation>
    <scope>IDENTIFICATION</scope>
    <source>
        <strain evidence="5">SANGQUA</strain>
    </source>
</reference>
<keyword evidence="1" id="KW-0653">Protein transport</keyword>
<dbReference type="InterPro" id="IPR027417">
    <property type="entry name" value="P-loop_NTPase"/>
</dbReference>
<keyword evidence="1" id="KW-0813">Transport</keyword>
<sequence length="428" mass="48841">METKYKKDLKELNISQIVTIIRGNDNTSSNIVKHLSEIEQSVANIQHNSKTINASLISNFLSNDVEKWAEEFRVSHHMRCLDMYEEMLAVIDRAIELKRGFQLRDTQLLTVLALLVNDNSTLAQVSTGEGKSFIVVAIAIIKVLFGEKVDIITSSSVLAQRDAVANNDIYGLFGLSVSHNCSEQIEERKEAYSSNQIVYGDLGNFQRDYLLDRFYGKRILGDRSFENVIVDEVDSMLLDKGNNILYLSHDIAGMDKLESVYLYIWQMVNTPTDLSEDELTQAIDSNKLEKLLSPDFTQYKDRLSFFIWSRIDRETNVQVPNFLKEFVERHLDSWISSALTALYMVPGQYYVVDVYRSGTSADRIANVIILDRDTGTDQLKHGCQLSTQSLKAVFISNVTYLKKYKLLYGLTGTLGSQRERHLLEEIHQ</sequence>
<dbReference type="Gene3D" id="3.40.50.300">
    <property type="entry name" value="P-loop containing nucleotide triphosphate hydrolases"/>
    <property type="match status" value="1"/>
</dbReference>
<dbReference type="PROSITE" id="PS51196">
    <property type="entry name" value="SECA_MOTOR_DEAD"/>
    <property type="match status" value="1"/>
</dbReference>
<keyword evidence="2" id="KW-0811">Translocation</keyword>
<protein>
    <submittedName>
        <fullName evidence="5">Uncharacterized protein</fullName>
    </submittedName>
</protein>
<evidence type="ECO:0000256" key="2">
    <source>
        <dbReference type="ARBA" id="ARBA00023010"/>
    </source>
</evidence>
<feature type="domain" description="SecA family profile" evidence="4">
    <location>
        <begin position="17"/>
        <end position="428"/>
    </location>
</feature>
<dbReference type="SUPFAM" id="SSF52540">
    <property type="entry name" value="P-loop containing nucleoside triphosphate hydrolases"/>
    <property type="match status" value="1"/>
</dbReference>
<accession>A0A182X7X9</accession>
<evidence type="ECO:0000259" key="3">
    <source>
        <dbReference type="PROSITE" id="PS51192"/>
    </source>
</evidence>
<dbReference type="GO" id="GO:0005524">
    <property type="term" value="F:ATP binding"/>
    <property type="evidence" value="ECO:0007669"/>
    <property type="project" value="InterPro"/>
</dbReference>
<dbReference type="PANTHER" id="PTHR30612">
    <property type="entry name" value="SECA INNER MEMBRANE COMPONENT OF SEC PROTEIN SECRETION SYSTEM"/>
    <property type="match status" value="1"/>
</dbReference>
<dbReference type="InterPro" id="IPR000185">
    <property type="entry name" value="SecA"/>
</dbReference>
<evidence type="ECO:0000256" key="1">
    <source>
        <dbReference type="ARBA" id="ARBA00022927"/>
    </source>
</evidence>
<dbReference type="FunFam" id="3.40.50.300:FF:004034">
    <property type="entry name" value="AGAP011982-PA"/>
    <property type="match status" value="1"/>
</dbReference>
<feature type="domain" description="Helicase ATP-binding" evidence="3">
    <location>
        <begin position="112"/>
        <end position="248"/>
    </location>
</feature>
<dbReference type="Pfam" id="PF07517">
    <property type="entry name" value="SecA_DEAD"/>
    <property type="match status" value="1"/>
</dbReference>
<dbReference type="PANTHER" id="PTHR30612:SF0">
    <property type="entry name" value="CHLOROPLAST PROTEIN-TRANSPORTING ATPASE"/>
    <property type="match status" value="1"/>
</dbReference>